<dbReference type="InterPro" id="IPR036412">
    <property type="entry name" value="HAD-like_sf"/>
</dbReference>
<dbReference type="EC" id="3.1.3.12" evidence="8"/>
<evidence type="ECO:0000256" key="4">
    <source>
        <dbReference type="ARBA" id="ARBA00008770"/>
    </source>
</evidence>
<dbReference type="GO" id="GO:0005992">
    <property type="term" value="P:trehalose biosynthetic process"/>
    <property type="evidence" value="ECO:0007669"/>
    <property type="project" value="UniProtKB-UniPathway"/>
</dbReference>
<evidence type="ECO:0000313" key="10">
    <source>
        <dbReference type="Proteomes" id="UP000249390"/>
    </source>
</evidence>
<accession>A0A328E514</accession>
<evidence type="ECO:0000256" key="5">
    <source>
        <dbReference type="ARBA" id="ARBA00022801"/>
    </source>
</evidence>
<dbReference type="SUPFAM" id="SSF56784">
    <property type="entry name" value="HAD-like"/>
    <property type="match status" value="1"/>
</dbReference>
<proteinExistence type="inferred from homology"/>
<protein>
    <recommendedName>
        <fullName evidence="8">Trehalose 6-phosphate phosphatase</fullName>
        <ecNumber evidence="8">3.1.3.12</ecNumber>
    </recommendedName>
</protein>
<keyword evidence="6" id="KW-0346">Stress response</keyword>
<dbReference type="Gene3D" id="3.40.50.1000">
    <property type="entry name" value="HAD superfamily/HAD-like"/>
    <property type="match status" value="1"/>
</dbReference>
<organism evidence="9 10">
    <name type="scientific">Cuscuta australis</name>
    <dbReference type="NCBI Taxonomy" id="267555"/>
    <lineage>
        <taxon>Eukaryota</taxon>
        <taxon>Viridiplantae</taxon>
        <taxon>Streptophyta</taxon>
        <taxon>Embryophyta</taxon>
        <taxon>Tracheophyta</taxon>
        <taxon>Spermatophyta</taxon>
        <taxon>Magnoliopsida</taxon>
        <taxon>eudicotyledons</taxon>
        <taxon>Gunneridae</taxon>
        <taxon>Pentapetalae</taxon>
        <taxon>asterids</taxon>
        <taxon>lamiids</taxon>
        <taxon>Solanales</taxon>
        <taxon>Convolvulaceae</taxon>
        <taxon>Cuscuteae</taxon>
        <taxon>Cuscuta</taxon>
        <taxon>Cuscuta subgen. Grammica</taxon>
        <taxon>Cuscuta sect. Cleistogrammica</taxon>
    </lineage>
</organism>
<dbReference type="AlphaFoldDB" id="A0A328E514"/>
<dbReference type="CDD" id="cd01627">
    <property type="entry name" value="HAD_TPP"/>
    <property type="match status" value="1"/>
</dbReference>
<evidence type="ECO:0000256" key="7">
    <source>
        <dbReference type="ARBA" id="ARBA00025274"/>
    </source>
</evidence>
<dbReference type="FunFam" id="3.40.50.1000:FF:000520">
    <property type="match status" value="1"/>
</dbReference>
<dbReference type="Proteomes" id="UP000249390">
    <property type="component" value="Unassembled WGS sequence"/>
</dbReference>
<dbReference type="InterPro" id="IPR023214">
    <property type="entry name" value="HAD_sf"/>
</dbReference>
<keyword evidence="10" id="KW-1185">Reference proteome</keyword>
<dbReference type="GO" id="GO:0004805">
    <property type="term" value="F:trehalose-phosphatase activity"/>
    <property type="evidence" value="ECO:0007669"/>
    <property type="project" value="UniProtKB-EC"/>
</dbReference>
<evidence type="ECO:0000256" key="8">
    <source>
        <dbReference type="RuleBase" id="RU361117"/>
    </source>
</evidence>
<evidence type="ECO:0000256" key="2">
    <source>
        <dbReference type="ARBA" id="ARBA00001968"/>
    </source>
</evidence>
<dbReference type="InterPro" id="IPR006379">
    <property type="entry name" value="HAD-SF_hydro_IIB"/>
</dbReference>
<dbReference type="EMBL" id="NQVE01000028">
    <property type="protein sequence ID" value="RAL53084.1"/>
    <property type="molecule type" value="Genomic_DNA"/>
</dbReference>
<dbReference type="PANTHER" id="PTHR43768">
    <property type="entry name" value="TREHALOSE 6-PHOSPHATE PHOSPHATASE"/>
    <property type="match status" value="1"/>
</dbReference>
<comment type="pathway">
    <text evidence="3 8">Glycan biosynthesis; trehalose biosynthesis.</text>
</comment>
<name>A0A328E514_9ASTE</name>
<reference evidence="9 10" key="1">
    <citation type="submission" date="2018-06" db="EMBL/GenBank/DDBJ databases">
        <title>The Genome of Cuscuta australis (Dodder) Provides Insight into the Evolution of Plant Parasitism.</title>
        <authorList>
            <person name="Liu H."/>
        </authorList>
    </citation>
    <scope>NUCLEOTIDE SEQUENCE [LARGE SCALE GENOMIC DNA]</scope>
    <source>
        <strain evidence="10">cv. Yunnan</strain>
        <tissue evidence="9">Vines</tissue>
    </source>
</reference>
<dbReference type="FunFam" id="3.30.70.1020:FF:000004">
    <property type="entry name" value="Trehalose 6-phosphate phosphatase"/>
    <property type="match status" value="1"/>
</dbReference>
<keyword evidence="5 8" id="KW-0378">Hydrolase</keyword>
<dbReference type="InterPro" id="IPR044651">
    <property type="entry name" value="OTSB-like"/>
</dbReference>
<evidence type="ECO:0000256" key="6">
    <source>
        <dbReference type="ARBA" id="ARBA00023016"/>
    </source>
</evidence>
<dbReference type="InterPro" id="IPR003337">
    <property type="entry name" value="Trehalose_PPase"/>
</dbReference>
<dbReference type="UniPathway" id="UPA00299"/>
<comment type="caution">
    <text evidence="9">The sequence shown here is derived from an EMBL/GenBank/DDBJ whole genome shotgun (WGS) entry which is preliminary data.</text>
</comment>
<dbReference type="Pfam" id="PF02358">
    <property type="entry name" value="Trehalose_PPase"/>
    <property type="match status" value="1"/>
</dbReference>
<evidence type="ECO:0000256" key="1">
    <source>
        <dbReference type="ARBA" id="ARBA00000500"/>
    </source>
</evidence>
<comment type="cofactor">
    <cofactor evidence="2 8">
        <name>a divalent metal cation</name>
        <dbReference type="ChEBI" id="CHEBI:60240"/>
    </cofactor>
</comment>
<evidence type="ECO:0000256" key="3">
    <source>
        <dbReference type="ARBA" id="ARBA00005199"/>
    </source>
</evidence>
<gene>
    <name evidence="9" type="ORF">DM860_016319</name>
</gene>
<sequence length="377" mass="41661">MTTRKGALTASNSGRFPAVVAPKPPAIPGNLASSSSNGLFTAIEVNGGGGGAKIRAWVESMRASSPTQKTTPLPGDHRAWTTQHPSALDMFEQITKVSKGKKIVMFLDYDGTLSPIVDNPDAAYMSDAMRATVRSLASYFPTAIVTGRCIDKVYSFVQLAELYYAGSHGMDIKGPESKKDRENIVFQPAKEFLPMIEEVYKILVVKTSSTPGVLVENNKFCVSVHFRCVDDKKWEKLAKRVASVLEEYPKLRLTHGRKVLEVRPAIAWDKGKALNFLLQSLGYANSNTVCPVYIGDDKTDEDAFKVLKESGQGFGIVVSKVPKDTHATYSLQEPSEVLIGIFIDIYKPLKSKINFQLYKIYSLRPKKIYTFQKNCVS</sequence>
<dbReference type="NCBIfam" id="TIGR00685">
    <property type="entry name" value="T6PP"/>
    <property type="match status" value="1"/>
</dbReference>
<dbReference type="PANTHER" id="PTHR43768:SF3">
    <property type="entry name" value="TREHALOSE 6-PHOSPHATE PHOSPHATASE"/>
    <property type="match status" value="1"/>
</dbReference>
<evidence type="ECO:0000313" key="9">
    <source>
        <dbReference type="EMBL" id="RAL53084.1"/>
    </source>
</evidence>
<comment type="similarity">
    <text evidence="4 8">Belongs to the trehalose phosphatase family.</text>
</comment>
<dbReference type="Gene3D" id="3.30.70.1020">
    <property type="entry name" value="Trehalose-6-phosphate phosphatase related protein, domain 2"/>
    <property type="match status" value="1"/>
</dbReference>
<dbReference type="FunFam" id="3.40.50.1000:FF:000073">
    <property type="entry name" value="Trehalose 6-phosphate phosphatase"/>
    <property type="match status" value="1"/>
</dbReference>
<comment type="catalytic activity">
    <reaction evidence="1 8">
        <text>alpha,alpha-trehalose 6-phosphate + H2O = alpha,alpha-trehalose + phosphate</text>
        <dbReference type="Rhea" id="RHEA:23420"/>
        <dbReference type="ChEBI" id="CHEBI:15377"/>
        <dbReference type="ChEBI" id="CHEBI:16551"/>
        <dbReference type="ChEBI" id="CHEBI:43474"/>
        <dbReference type="ChEBI" id="CHEBI:58429"/>
        <dbReference type="EC" id="3.1.3.12"/>
    </reaction>
</comment>
<dbReference type="NCBIfam" id="TIGR01484">
    <property type="entry name" value="HAD-SF-IIB"/>
    <property type="match status" value="1"/>
</dbReference>
<comment type="function">
    <text evidence="7">Removes the phosphate from trehalose 6-phosphate to produce free trehalose. Trehalose accumulation in plant may improve abiotic stress tolerance.</text>
</comment>